<organism evidence="2">
    <name type="scientific">freshwater metagenome</name>
    <dbReference type="NCBI Taxonomy" id="449393"/>
    <lineage>
        <taxon>unclassified sequences</taxon>
        <taxon>metagenomes</taxon>
        <taxon>ecological metagenomes</taxon>
    </lineage>
</organism>
<dbReference type="GO" id="GO:0009446">
    <property type="term" value="P:putrescine biosynthetic process"/>
    <property type="evidence" value="ECO:0007669"/>
    <property type="project" value="InterPro"/>
</dbReference>
<evidence type="ECO:0000313" key="2">
    <source>
        <dbReference type="EMBL" id="CAB4619073.1"/>
    </source>
</evidence>
<evidence type="ECO:0000256" key="1">
    <source>
        <dbReference type="ARBA" id="ARBA00022801"/>
    </source>
</evidence>
<dbReference type="PANTHER" id="PTHR31377">
    <property type="entry name" value="AGMATINE DEIMINASE-RELATED"/>
    <property type="match status" value="1"/>
</dbReference>
<dbReference type="AlphaFoldDB" id="A0A6J6I389"/>
<dbReference type="Pfam" id="PF04371">
    <property type="entry name" value="PAD_porph"/>
    <property type="match status" value="1"/>
</dbReference>
<dbReference type="Gene3D" id="3.75.10.10">
    <property type="entry name" value="L-arginine/glycine Amidinotransferase, Chain A"/>
    <property type="match status" value="1"/>
</dbReference>
<sequence>MKSVPMVLEGGSITVDGAGTLATTMQCLLHPNRNPHLSMKQIEAVLREELGASSVVWLPHGLALDDDTDGHVDNVAAFTAPGHLLLQGCSDENEDDYMRMAINEKVASSAIGGNGDGLAVDVIPVLPFTETENGRVVVPYLNFYVGNNFVLIPVCGNEADDDMVQMIGSFFTGRTMVPLHVGRILAIGGGGIHCITQQVPV</sequence>
<reference evidence="2" key="1">
    <citation type="submission" date="2020-05" db="EMBL/GenBank/DDBJ databases">
        <authorList>
            <person name="Chiriac C."/>
            <person name="Salcher M."/>
            <person name="Ghai R."/>
            <person name="Kavagutti S V."/>
        </authorList>
    </citation>
    <scope>NUCLEOTIDE SEQUENCE</scope>
</reference>
<protein>
    <submittedName>
        <fullName evidence="2">Unannotated protein</fullName>
    </submittedName>
</protein>
<gene>
    <name evidence="2" type="ORF">UFOPK1889_00753</name>
</gene>
<accession>A0A6J6I389</accession>
<name>A0A6J6I389_9ZZZZ</name>
<dbReference type="GO" id="GO:0047632">
    <property type="term" value="F:agmatine deiminase activity"/>
    <property type="evidence" value="ECO:0007669"/>
    <property type="project" value="TreeGrafter"/>
</dbReference>
<dbReference type="InterPro" id="IPR007466">
    <property type="entry name" value="Peptidyl-Arg-deiminase_porph"/>
</dbReference>
<dbReference type="PANTHER" id="PTHR31377:SF0">
    <property type="entry name" value="AGMATINE DEIMINASE-RELATED"/>
    <property type="match status" value="1"/>
</dbReference>
<dbReference type="GO" id="GO:0004668">
    <property type="term" value="F:protein-arginine deiminase activity"/>
    <property type="evidence" value="ECO:0007669"/>
    <property type="project" value="InterPro"/>
</dbReference>
<proteinExistence type="predicted"/>
<keyword evidence="1" id="KW-0378">Hydrolase</keyword>
<dbReference type="EMBL" id="CAEZUZ010000117">
    <property type="protein sequence ID" value="CAB4619073.1"/>
    <property type="molecule type" value="Genomic_DNA"/>
</dbReference>
<dbReference type="SUPFAM" id="SSF55909">
    <property type="entry name" value="Pentein"/>
    <property type="match status" value="1"/>
</dbReference>